<dbReference type="SMART" id="SM00355">
    <property type="entry name" value="ZnF_C2H2"/>
    <property type="match status" value="6"/>
</dbReference>
<proteinExistence type="predicted"/>
<reference evidence="10" key="1">
    <citation type="submission" date="2021-12" db="EMBL/GenBank/DDBJ databases">
        <authorList>
            <person name="King R."/>
        </authorList>
    </citation>
    <scope>NUCLEOTIDE SEQUENCE</scope>
</reference>
<dbReference type="InterPro" id="IPR013087">
    <property type="entry name" value="Znf_C2H2_type"/>
</dbReference>
<evidence type="ECO:0000256" key="2">
    <source>
        <dbReference type="ARBA" id="ARBA00022737"/>
    </source>
</evidence>
<dbReference type="PANTHER" id="PTHR24379:SF121">
    <property type="entry name" value="C2H2-TYPE DOMAIN-CONTAINING PROTEIN"/>
    <property type="match status" value="1"/>
</dbReference>
<feature type="domain" description="C2H2-type" evidence="8">
    <location>
        <begin position="355"/>
        <end position="378"/>
    </location>
</feature>
<sequence>MSTYQEIYKNLCRICLCYGKSEEMVSLTENNDKGGLSCYGKAVLSFAEISIKTNNNLPCSMCKKCLMLLKQAIYFKFRCEFSEKQLKSCLETYQSTKDIGFNIEEIVIDNIIFTKYFPEECSGLTNTLSCDKSNVDFTRESDYESERNGSVFSSDHDNEKHLQDSDADSSDEILNLMEENIGQCGNIRSTNYKNYMQHKLALRKRRQAKILAIHIKNQQIHNAIRMKRLKMKILTRSAMDKAKLFCEMCNRQFANHNTYRYHMQRHNGYSYICEHCGKGFPVLAELNLHQVARHGTGPYIQCKHCNFKASRKHDLVEHERLHTGERPYTCDKCGLTFRRRAIWRKHMIYHTEKTVQCPQCPKKFFRHSEMLAHMNGMHERLYLYSCHKCDTTYAKTASVRRHLTEKHGIPREEQGRIIRINKRRYEIKKY</sequence>
<dbReference type="InterPro" id="IPR036236">
    <property type="entry name" value="Znf_C2H2_sf"/>
</dbReference>
<evidence type="ECO:0000256" key="3">
    <source>
        <dbReference type="ARBA" id="ARBA00022771"/>
    </source>
</evidence>
<feature type="region of interest" description="Disordered" evidence="7">
    <location>
        <begin position="146"/>
        <end position="165"/>
    </location>
</feature>
<evidence type="ECO:0000256" key="7">
    <source>
        <dbReference type="SAM" id="MobiDB-lite"/>
    </source>
</evidence>
<evidence type="ECO:0000256" key="1">
    <source>
        <dbReference type="ARBA" id="ARBA00022723"/>
    </source>
</evidence>
<dbReference type="PANTHER" id="PTHR24379">
    <property type="entry name" value="KRAB AND ZINC FINGER DOMAIN-CONTAINING"/>
    <property type="match status" value="1"/>
</dbReference>
<dbReference type="SUPFAM" id="SSF57667">
    <property type="entry name" value="beta-beta-alpha zinc fingers"/>
    <property type="match status" value="3"/>
</dbReference>
<feature type="binding site" evidence="6">
    <location>
        <position position="62"/>
    </location>
    <ligand>
        <name>Zn(2+)</name>
        <dbReference type="ChEBI" id="CHEBI:29105"/>
    </ligand>
</feature>
<evidence type="ECO:0000256" key="5">
    <source>
        <dbReference type="PROSITE-ProRule" id="PRU00042"/>
    </source>
</evidence>
<evidence type="ECO:0000256" key="4">
    <source>
        <dbReference type="ARBA" id="ARBA00022833"/>
    </source>
</evidence>
<feature type="binding site" evidence="6">
    <location>
        <position position="15"/>
    </location>
    <ligand>
        <name>Zn(2+)</name>
        <dbReference type="ChEBI" id="CHEBI:29105"/>
    </ligand>
</feature>
<dbReference type="PROSITE" id="PS50157">
    <property type="entry name" value="ZINC_FINGER_C2H2_2"/>
    <property type="match status" value="6"/>
</dbReference>
<feature type="domain" description="C2H2-type" evidence="8">
    <location>
        <begin position="384"/>
        <end position="412"/>
    </location>
</feature>
<dbReference type="InterPro" id="IPR012934">
    <property type="entry name" value="Znf_AD"/>
</dbReference>
<feature type="domain" description="C2H2-type" evidence="8">
    <location>
        <begin position="271"/>
        <end position="298"/>
    </location>
</feature>
<feature type="binding site" evidence="6">
    <location>
        <position position="65"/>
    </location>
    <ligand>
        <name>Zn(2+)</name>
        <dbReference type="ChEBI" id="CHEBI:29105"/>
    </ligand>
</feature>
<keyword evidence="1 6" id="KW-0479">Metal-binding</keyword>
<gene>
    <name evidence="10" type="ORF">CHILSU_LOCUS6577</name>
</gene>
<evidence type="ECO:0000313" key="10">
    <source>
        <dbReference type="EMBL" id="CAH0403308.1"/>
    </source>
</evidence>
<dbReference type="SMART" id="SM00868">
    <property type="entry name" value="zf-AD"/>
    <property type="match status" value="1"/>
</dbReference>
<evidence type="ECO:0000259" key="8">
    <source>
        <dbReference type="PROSITE" id="PS50157"/>
    </source>
</evidence>
<name>A0ABN8B6G1_CHISP</name>
<keyword evidence="11" id="KW-1185">Reference proteome</keyword>
<feature type="domain" description="ZAD" evidence="9">
    <location>
        <begin position="10"/>
        <end position="89"/>
    </location>
</feature>
<protein>
    <submittedName>
        <fullName evidence="10">Uncharacterized protein</fullName>
    </submittedName>
</protein>
<dbReference type="SUPFAM" id="SSF57716">
    <property type="entry name" value="Glucocorticoid receptor-like (DNA-binding domain)"/>
    <property type="match status" value="1"/>
</dbReference>
<keyword evidence="4 6" id="KW-0862">Zinc</keyword>
<organism evidence="10 11">
    <name type="scientific">Chilo suppressalis</name>
    <name type="common">Asiatic rice borer moth</name>
    <dbReference type="NCBI Taxonomy" id="168631"/>
    <lineage>
        <taxon>Eukaryota</taxon>
        <taxon>Metazoa</taxon>
        <taxon>Ecdysozoa</taxon>
        <taxon>Arthropoda</taxon>
        <taxon>Hexapoda</taxon>
        <taxon>Insecta</taxon>
        <taxon>Pterygota</taxon>
        <taxon>Neoptera</taxon>
        <taxon>Endopterygota</taxon>
        <taxon>Lepidoptera</taxon>
        <taxon>Glossata</taxon>
        <taxon>Ditrysia</taxon>
        <taxon>Pyraloidea</taxon>
        <taxon>Crambidae</taxon>
        <taxon>Crambinae</taxon>
        <taxon>Chilo</taxon>
    </lineage>
</organism>
<feature type="domain" description="C2H2-type" evidence="8">
    <location>
        <begin position="328"/>
        <end position="355"/>
    </location>
</feature>
<dbReference type="Pfam" id="PF00096">
    <property type="entry name" value="zf-C2H2"/>
    <property type="match status" value="2"/>
</dbReference>
<feature type="domain" description="C2H2-type" evidence="8">
    <location>
        <begin position="244"/>
        <end position="271"/>
    </location>
</feature>
<dbReference type="PROSITE" id="PS00028">
    <property type="entry name" value="ZINC_FINGER_C2H2_1"/>
    <property type="match status" value="5"/>
</dbReference>
<accession>A0ABN8B6G1</accession>
<evidence type="ECO:0000313" key="11">
    <source>
        <dbReference type="Proteomes" id="UP001153292"/>
    </source>
</evidence>
<evidence type="ECO:0000256" key="6">
    <source>
        <dbReference type="PROSITE-ProRule" id="PRU01263"/>
    </source>
</evidence>
<dbReference type="EMBL" id="OU963916">
    <property type="protein sequence ID" value="CAH0403308.1"/>
    <property type="molecule type" value="Genomic_DNA"/>
</dbReference>
<feature type="domain" description="C2H2-type" evidence="8">
    <location>
        <begin position="300"/>
        <end position="327"/>
    </location>
</feature>
<dbReference type="Proteomes" id="UP001153292">
    <property type="component" value="Chromosome 23"/>
</dbReference>
<keyword evidence="2" id="KW-0677">Repeat</keyword>
<feature type="binding site" evidence="6">
    <location>
        <position position="12"/>
    </location>
    <ligand>
        <name>Zn(2+)</name>
        <dbReference type="ChEBI" id="CHEBI:29105"/>
    </ligand>
</feature>
<dbReference type="Gene3D" id="3.30.160.60">
    <property type="entry name" value="Classic Zinc Finger"/>
    <property type="match status" value="4"/>
</dbReference>
<evidence type="ECO:0000259" key="9">
    <source>
        <dbReference type="PROSITE" id="PS51915"/>
    </source>
</evidence>
<keyword evidence="3 5" id="KW-0863">Zinc-finger</keyword>
<feature type="compositionally biased region" description="Basic and acidic residues" evidence="7">
    <location>
        <begin position="154"/>
        <end position="164"/>
    </location>
</feature>
<dbReference type="PROSITE" id="PS51915">
    <property type="entry name" value="ZAD"/>
    <property type="match status" value="1"/>
</dbReference>